<sequence>MKAETLAPLDPAIVKSFKLSTLTAQWDKSLEGIKAIEASGAVTKVTPLQVATSGQHKGRAGLCHGVAPLETRLVPDGFCWDQKDEDSSAYTFDGGWMPQGLTASHDSTPEGTVDGNHLYLAAWQFGTCFRQGTVCDPKKPGESDKDQFARISIVKNTGGTAPTYGHVLLVKPNASGTNFEAVTETHADGMVWYGNRLFVANGGELQVYDMRHLWRMTNIDGKVGTTDGKTSSARWHQWAMPMIGRYFIDGTPAGRTCAPGGSKLCLSSLSLDRSKYPDALVSSEHVTYKTSKEQGTRGRVVRWPLNAEVALPKADNGAGIGDTTASAAYKSPVWAQQGAATDGTYYYMSGACPDSWPDEDGSPPESNRAFSCIHRAKPGEAPVALTKTPRLTQNLSYAPNSGRLWGLNESLQGDRSIFSLKVH</sequence>
<dbReference type="EMBL" id="CP023699">
    <property type="protein sequence ID" value="QEU89809.1"/>
    <property type="molecule type" value="Genomic_DNA"/>
</dbReference>
<protein>
    <recommendedName>
        <fullName evidence="3">Secreted protein</fullName>
    </recommendedName>
</protein>
<dbReference type="AlphaFoldDB" id="A0A5J6G2L3"/>
<evidence type="ECO:0000313" key="1">
    <source>
        <dbReference type="EMBL" id="QEU89809.1"/>
    </source>
</evidence>
<dbReference type="Proteomes" id="UP000325529">
    <property type="component" value="Chromosome"/>
</dbReference>
<evidence type="ECO:0008006" key="3">
    <source>
        <dbReference type="Google" id="ProtNLM"/>
    </source>
</evidence>
<evidence type="ECO:0000313" key="2">
    <source>
        <dbReference type="Proteomes" id="UP000325529"/>
    </source>
</evidence>
<dbReference type="KEGG" id="ska:CP970_01570"/>
<reference evidence="1 2" key="1">
    <citation type="submission" date="2017-09" db="EMBL/GenBank/DDBJ databases">
        <authorList>
            <person name="Lee N."/>
            <person name="Cho B.-K."/>
        </authorList>
    </citation>
    <scope>NUCLEOTIDE SEQUENCE [LARGE SCALE GENOMIC DNA]</scope>
    <source>
        <strain evidence="1 2">ATCC 12853</strain>
    </source>
</reference>
<proteinExistence type="predicted"/>
<gene>
    <name evidence="1" type="ORF">CP970_01570</name>
</gene>
<organism evidence="1 2">
    <name type="scientific">Streptomyces kanamyceticus</name>
    <dbReference type="NCBI Taxonomy" id="1967"/>
    <lineage>
        <taxon>Bacteria</taxon>
        <taxon>Bacillati</taxon>
        <taxon>Actinomycetota</taxon>
        <taxon>Actinomycetes</taxon>
        <taxon>Kitasatosporales</taxon>
        <taxon>Streptomycetaceae</taxon>
        <taxon>Streptomyces</taxon>
    </lineage>
</organism>
<name>A0A5J6G2L3_STRKN</name>
<keyword evidence="2" id="KW-1185">Reference proteome</keyword>
<accession>A0A5J6G2L3</accession>